<keyword evidence="6 7" id="KW-0694">RNA-binding</keyword>
<evidence type="ECO:0000256" key="7">
    <source>
        <dbReference type="HAMAP-Rule" id="MF_00607"/>
    </source>
</evidence>
<feature type="binding site" evidence="7 8">
    <location>
        <position position="30"/>
    </location>
    <ligand>
        <name>S-adenosyl-L-methionine</name>
        <dbReference type="ChEBI" id="CHEBI:59789"/>
    </ligand>
</feature>
<evidence type="ECO:0000256" key="3">
    <source>
        <dbReference type="ARBA" id="ARBA00022603"/>
    </source>
</evidence>
<keyword evidence="4 7" id="KW-0808">Transferase</keyword>
<dbReference type="InterPro" id="IPR029063">
    <property type="entry name" value="SAM-dependent_MTases_sf"/>
</dbReference>
<keyword evidence="2 7" id="KW-0698">rRNA processing</keyword>
<dbReference type="HAMAP" id="MF_00607">
    <property type="entry name" value="16SrRNA_methyltr_A"/>
    <property type="match status" value="1"/>
</dbReference>
<dbReference type="InterPro" id="IPR011530">
    <property type="entry name" value="rRNA_adenine_dimethylase"/>
</dbReference>
<evidence type="ECO:0000256" key="5">
    <source>
        <dbReference type="ARBA" id="ARBA00022691"/>
    </source>
</evidence>
<dbReference type="GO" id="GO:0005829">
    <property type="term" value="C:cytosol"/>
    <property type="evidence" value="ECO:0007669"/>
    <property type="project" value="TreeGrafter"/>
</dbReference>
<dbReference type="Gene3D" id="3.40.50.150">
    <property type="entry name" value="Vaccinia Virus protein VP39"/>
    <property type="match status" value="1"/>
</dbReference>
<dbReference type="Proteomes" id="UP000287687">
    <property type="component" value="Unassembled WGS sequence"/>
</dbReference>
<evidence type="ECO:0000256" key="4">
    <source>
        <dbReference type="ARBA" id="ARBA00022679"/>
    </source>
</evidence>
<reference evidence="10 11" key="1">
    <citation type="submission" date="2019-01" db="EMBL/GenBank/DDBJ databases">
        <title>The draft genome of Rhizobium sp. 24NR.</title>
        <authorList>
            <person name="Liu L."/>
            <person name="Liang L."/>
            <person name="Shi S."/>
            <person name="Xu L."/>
            <person name="Wang X."/>
            <person name="Li L."/>
            <person name="Zhang X."/>
        </authorList>
    </citation>
    <scope>NUCLEOTIDE SEQUENCE [LARGE SCALE GENOMIC DNA]</scope>
    <source>
        <strain evidence="10 11">24NR</strain>
    </source>
</reference>
<gene>
    <name evidence="7 10" type="primary">rsmA</name>
    <name evidence="7" type="synonym">ksgA</name>
    <name evidence="10" type="ORF">EPK99_19530</name>
</gene>
<dbReference type="EMBL" id="SBIP01000004">
    <property type="protein sequence ID" value="RWX75873.1"/>
    <property type="molecule type" value="Genomic_DNA"/>
</dbReference>
<keyword evidence="3 7" id="KW-0489">Methyltransferase</keyword>
<dbReference type="RefSeq" id="WP_128444752.1">
    <property type="nucleotide sequence ID" value="NZ_SBIP01000004.1"/>
</dbReference>
<dbReference type="PROSITE" id="PS51689">
    <property type="entry name" value="SAM_RNA_A_N6_MT"/>
    <property type="match status" value="1"/>
</dbReference>
<dbReference type="Gene3D" id="1.10.8.100">
    <property type="entry name" value="Ribosomal RNA adenine dimethylase-like, domain 2"/>
    <property type="match status" value="1"/>
</dbReference>
<feature type="binding site" evidence="7 8">
    <location>
        <position position="28"/>
    </location>
    <ligand>
        <name>S-adenosyl-L-methionine</name>
        <dbReference type="ChEBI" id="CHEBI:59789"/>
    </ligand>
</feature>
<dbReference type="GO" id="GO:0003723">
    <property type="term" value="F:RNA binding"/>
    <property type="evidence" value="ECO:0007669"/>
    <property type="project" value="UniProtKB-UniRule"/>
</dbReference>
<dbReference type="SUPFAM" id="SSF53335">
    <property type="entry name" value="S-adenosyl-L-methionine-dependent methyltransferases"/>
    <property type="match status" value="1"/>
</dbReference>
<dbReference type="InterPro" id="IPR020596">
    <property type="entry name" value="rRNA_Ade_Mease_Trfase_CS"/>
</dbReference>
<feature type="binding site" evidence="7 8">
    <location>
        <position position="55"/>
    </location>
    <ligand>
        <name>S-adenosyl-L-methionine</name>
        <dbReference type="ChEBI" id="CHEBI:59789"/>
    </ligand>
</feature>
<sequence>MATLDGLPPLRDVIQRHGLDARKALGQNFLLDLNLTQKIARSAGPLEGVTVFEVGPGPGGLTRAILSLGAAKLVAVERDSRCLPALAEVSDHYPGRLEVIEGDALKTDFASLVKEKAASGPVKIIANLPYNVGTQLLLNWLLPEDGIWPPFWDSLTLMFQKEVGLRIVADEEDDHYGRLGVLAGWRTDAHMVFDVPPQAFTPPPKVTSTVVHLTPRSSPLPCDVAKLERVTQAAFGQRRKMLRQSLKPLGGETLLAKAGIDPQRRAETLSVAEFVALANIL</sequence>
<evidence type="ECO:0000256" key="8">
    <source>
        <dbReference type="PROSITE-ProRule" id="PRU01026"/>
    </source>
</evidence>
<dbReference type="FunFam" id="1.10.8.100:FF:000001">
    <property type="entry name" value="Ribosomal RNA small subunit methyltransferase A"/>
    <property type="match status" value="1"/>
</dbReference>
<dbReference type="PANTHER" id="PTHR11727">
    <property type="entry name" value="DIMETHYLADENOSINE TRANSFERASE"/>
    <property type="match status" value="1"/>
</dbReference>
<dbReference type="EC" id="2.1.1.182" evidence="7"/>
<comment type="subcellular location">
    <subcellularLocation>
        <location evidence="7">Cytoplasm</location>
    </subcellularLocation>
</comment>
<comment type="function">
    <text evidence="7">Specifically dimethylates two adjacent adenosines (A1518 and A1519) in the loop of a conserved hairpin near the 3'-end of 16S rRNA in the 30S particle. May play a critical role in biogenesis of 30S subunits.</text>
</comment>
<feature type="binding site" evidence="7 8">
    <location>
        <position position="77"/>
    </location>
    <ligand>
        <name>S-adenosyl-L-methionine</name>
        <dbReference type="ChEBI" id="CHEBI:59789"/>
    </ligand>
</feature>
<accession>A0A3S3TVM2</accession>
<feature type="binding site" evidence="7 8">
    <location>
        <position position="127"/>
    </location>
    <ligand>
        <name>S-adenosyl-L-methionine</name>
        <dbReference type="ChEBI" id="CHEBI:59789"/>
    </ligand>
</feature>
<keyword evidence="1 7" id="KW-0963">Cytoplasm</keyword>
<evidence type="ECO:0000256" key="2">
    <source>
        <dbReference type="ARBA" id="ARBA00022552"/>
    </source>
</evidence>
<dbReference type="InterPro" id="IPR020598">
    <property type="entry name" value="rRNA_Ade_methylase_Trfase_N"/>
</dbReference>
<dbReference type="InterPro" id="IPR001737">
    <property type="entry name" value="KsgA/Erm"/>
</dbReference>
<protein>
    <recommendedName>
        <fullName evidence="7">Ribosomal RNA small subunit methyltransferase A</fullName>
        <ecNumber evidence="7">2.1.1.182</ecNumber>
    </recommendedName>
    <alternativeName>
        <fullName evidence="7">16S rRNA (adenine(1518)-N(6)/adenine(1519)-N(6))-dimethyltransferase</fullName>
    </alternativeName>
    <alternativeName>
        <fullName evidence="7">16S rRNA dimethyladenosine transferase</fullName>
    </alternativeName>
    <alternativeName>
        <fullName evidence="7">16S rRNA dimethylase</fullName>
    </alternativeName>
    <alternativeName>
        <fullName evidence="7">S-adenosylmethionine-6-N', N'-adenosyl(rRNA) dimethyltransferase</fullName>
    </alternativeName>
</protein>
<dbReference type="PANTHER" id="PTHR11727:SF7">
    <property type="entry name" value="DIMETHYLADENOSINE TRANSFERASE-RELATED"/>
    <property type="match status" value="1"/>
</dbReference>
<keyword evidence="11" id="KW-1185">Reference proteome</keyword>
<evidence type="ECO:0000256" key="1">
    <source>
        <dbReference type="ARBA" id="ARBA00022490"/>
    </source>
</evidence>
<comment type="catalytic activity">
    <reaction evidence="7">
        <text>adenosine(1518)/adenosine(1519) in 16S rRNA + 4 S-adenosyl-L-methionine = N(6)-dimethyladenosine(1518)/N(6)-dimethyladenosine(1519) in 16S rRNA + 4 S-adenosyl-L-homocysteine + 4 H(+)</text>
        <dbReference type="Rhea" id="RHEA:19609"/>
        <dbReference type="Rhea" id="RHEA-COMP:10232"/>
        <dbReference type="Rhea" id="RHEA-COMP:10233"/>
        <dbReference type="ChEBI" id="CHEBI:15378"/>
        <dbReference type="ChEBI" id="CHEBI:57856"/>
        <dbReference type="ChEBI" id="CHEBI:59789"/>
        <dbReference type="ChEBI" id="CHEBI:74411"/>
        <dbReference type="ChEBI" id="CHEBI:74493"/>
        <dbReference type="EC" id="2.1.1.182"/>
    </reaction>
</comment>
<evidence type="ECO:0000313" key="11">
    <source>
        <dbReference type="Proteomes" id="UP000287687"/>
    </source>
</evidence>
<keyword evidence="5 7" id="KW-0949">S-adenosyl-L-methionine</keyword>
<evidence type="ECO:0000313" key="10">
    <source>
        <dbReference type="EMBL" id="RWX75873.1"/>
    </source>
</evidence>
<dbReference type="SMART" id="SM00650">
    <property type="entry name" value="rADc"/>
    <property type="match status" value="1"/>
</dbReference>
<dbReference type="InterPro" id="IPR023165">
    <property type="entry name" value="rRNA_Ade_diMease-like_C"/>
</dbReference>
<feature type="binding site" evidence="7 8">
    <location>
        <position position="103"/>
    </location>
    <ligand>
        <name>S-adenosyl-L-methionine</name>
        <dbReference type="ChEBI" id="CHEBI:59789"/>
    </ligand>
</feature>
<comment type="similarity">
    <text evidence="7">Belongs to the class I-like SAM-binding methyltransferase superfamily. rRNA adenine N(6)-methyltransferase family. RsmA subfamily.</text>
</comment>
<dbReference type="OrthoDB" id="9814755at2"/>
<dbReference type="PROSITE" id="PS01131">
    <property type="entry name" value="RRNA_A_DIMETH"/>
    <property type="match status" value="1"/>
</dbReference>
<evidence type="ECO:0000259" key="9">
    <source>
        <dbReference type="SMART" id="SM00650"/>
    </source>
</evidence>
<dbReference type="AlphaFoldDB" id="A0A3S3TVM2"/>
<evidence type="ECO:0000256" key="6">
    <source>
        <dbReference type="ARBA" id="ARBA00022884"/>
    </source>
</evidence>
<dbReference type="Pfam" id="PF00398">
    <property type="entry name" value="RrnaAD"/>
    <property type="match status" value="1"/>
</dbReference>
<comment type="caution">
    <text evidence="10">The sequence shown here is derived from an EMBL/GenBank/DDBJ whole genome shotgun (WGS) entry which is preliminary data.</text>
</comment>
<proteinExistence type="inferred from homology"/>
<dbReference type="CDD" id="cd02440">
    <property type="entry name" value="AdoMet_MTases"/>
    <property type="match status" value="1"/>
</dbReference>
<name>A0A3S3TVM2_9HYPH</name>
<organism evidence="10 11">
    <name type="scientific">Neorhizobium lilium</name>
    <dbReference type="NCBI Taxonomy" id="2503024"/>
    <lineage>
        <taxon>Bacteria</taxon>
        <taxon>Pseudomonadati</taxon>
        <taxon>Pseudomonadota</taxon>
        <taxon>Alphaproteobacteria</taxon>
        <taxon>Hyphomicrobiales</taxon>
        <taxon>Rhizobiaceae</taxon>
        <taxon>Rhizobium/Agrobacterium group</taxon>
        <taxon>Neorhizobium</taxon>
    </lineage>
</organism>
<dbReference type="GO" id="GO:0052908">
    <property type="term" value="F:16S rRNA (adenine(1518)-N(6)/adenine(1519)-N(6))-dimethyltransferase activity"/>
    <property type="evidence" value="ECO:0007669"/>
    <property type="project" value="UniProtKB-EC"/>
</dbReference>
<dbReference type="NCBIfam" id="TIGR00755">
    <property type="entry name" value="ksgA"/>
    <property type="match status" value="1"/>
</dbReference>
<feature type="domain" description="Ribosomal RNA adenine methylase transferase N-terminal" evidence="9">
    <location>
        <begin position="35"/>
        <end position="217"/>
    </location>
</feature>